<dbReference type="InterPro" id="IPR003599">
    <property type="entry name" value="Ig_sub"/>
</dbReference>
<keyword evidence="6 8" id="KW-0472">Membrane</keyword>
<evidence type="ECO:0000256" key="5">
    <source>
        <dbReference type="ARBA" id="ARBA00022989"/>
    </source>
</evidence>
<dbReference type="OrthoDB" id="6152887at2759"/>
<sequence length="501" mass="56447">MDLFPLLFFGALHGGIHCNPYCTYQYESVEVCEGGSVTIPCWFSYPRNQRESSTDVRIYWRASTSRTCGRNIAIYNHTENQVHGEYTGRISLEGNPKEQNVVSLRIQGIRRSDGPMFCCRVELHGTSPGAVQNINGTVLNFQNESRVEQPDAVPALVNENPIIPCYVFPPQEIQSVTWWRSSSRICSKNQHLITWHKMLQSDTFTGFSLIDPPRDVSLRVENPGSATSKYYCCEVIAKGKTIQRLQGTELVIASRIRNGLFVNQSNEFTAQTGQSVTINCTFSSTTDPLWEGVFWRAGNETGLFAYHPFQKMVHPTYMDRTELRGKADLHIRNVGPTDDTIYFCFVILRTCENTNNFSTKAKYGQGTRMHVSGPGNQWIVPVVVTLTIFFLVILLLGTLIFLKKRGVFFKSRNSPDNMDLTLTDVPPRGQLNNMESEYENNPDITHGPQESGGVFYAQLNMGALENKHKKKTGGTEPEDSPRILYATVKTANTNDVYSTIQ</sequence>
<dbReference type="GO" id="GO:0016020">
    <property type="term" value="C:membrane"/>
    <property type="evidence" value="ECO:0007669"/>
    <property type="project" value="UniProtKB-SubCell"/>
</dbReference>
<dbReference type="PANTHER" id="PTHR12035">
    <property type="entry name" value="SIALIC ACID BINDING IMMUNOGLOBULIN-LIKE LECTIN"/>
    <property type="match status" value="1"/>
</dbReference>
<dbReference type="AlphaFoldDB" id="A0A8J1JC02"/>
<feature type="domain" description="Ig-like" evidence="10">
    <location>
        <begin position="248"/>
        <end position="346"/>
    </location>
</feature>
<dbReference type="InterPro" id="IPR051036">
    <property type="entry name" value="SIGLEC"/>
</dbReference>
<evidence type="ECO:0000313" key="13">
    <source>
        <dbReference type="Xenbase" id="XB-GENE-29088035"/>
    </source>
</evidence>
<evidence type="ECO:0000256" key="3">
    <source>
        <dbReference type="ARBA" id="ARBA00022734"/>
    </source>
</evidence>
<gene>
    <name evidence="12 13" type="primary">LOC101734769</name>
</gene>
<dbReference type="SMART" id="SM00406">
    <property type="entry name" value="IGv"/>
    <property type="match status" value="2"/>
</dbReference>
<dbReference type="Xenbase" id="XB-GENE-29088035">
    <property type="gene designation" value="LOC101734769"/>
</dbReference>
<dbReference type="Proteomes" id="UP000008143">
    <property type="component" value="Chromosome 3"/>
</dbReference>
<proteinExistence type="inferred from homology"/>
<keyword evidence="2 8" id="KW-0812">Transmembrane</keyword>
<feature type="domain" description="Ig-like" evidence="10">
    <location>
        <begin position="20"/>
        <end position="135"/>
    </location>
</feature>
<dbReference type="AGR" id="Xenbase:XB-GENE-29088035"/>
<dbReference type="InterPro" id="IPR036179">
    <property type="entry name" value="Ig-like_dom_sf"/>
</dbReference>
<feature type="transmembrane region" description="Helical" evidence="8">
    <location>
        <begin position="378"/>
        <end position="402"/>
    </location>
</feature>
<keyword evidence="9" id="KW-0732">Signal</keyword>
<keyword evidence="5 8" id="KW-1133">Transmembrane helix</keyword>
<name>A0A8J1JC02_XENTR</name>
<evidence type="ECO:0000256" key="4">
    <source>
        <dbReference type="ARBA" id="ARBA00022889"/>
    </source>
</evidence>
<dbReference type="GO" id="GO:0030246">
    <property type="term" value="F:carbohydrate binding"/>
    <property type="evidence" value="ECO:0007669"/>
    <property type="project" value="UniProtKB-KW"/>
</dbReference>
<evidence type="ECO:0000256" key="9">
    <source>
        <dbReference type="SAM" id="SignalP"/>
    </source>
</evidence>
<evidence type="ECO:0000256" key="2">
    <source>
        <dbReference type="ARBA" id="ARBA00022692"/>
    </source>
</evidence>
<feature type="signal peptide" evidence="9">
    <location>
        <begin position="1"/>
        <end position="18"/>
    </location>
</feature>
<dbReference type="RefSeq" id="XP_031755404.1">
    <property type="nucleotide sequence ID" value="XM_031899544.1"/>
</dbReference>
<dbReference type="PANTHER" id="PTHR12035:SF125">
    <property type="entry name" value="SIALIC ACID-BINDING IG-LIKE LECTIN 5"/>
    <property type="match status" value="1"/>
</dbReference>
<evidence type="ECO:0000256" key="7">
    <source>
        <dbReference type="ARBA" id="ARBA00038361"/>
    </source>
</evidence>
<evidence type="ECO:0000313" key="12">
    <source>
        <dbReference type="RefSeq" id="XP_031755404.1"/>
    </source>
</evidence>
<dbReference type="PROSITE" id="PS50835">
    <property type="entry name" value="IG_LIKE"/>
    <property type="match status" value="2"/>
</dbReference>
<keyword evidence="11" id="KW-1185">Reference proteome</keyword>
<evidence type="ECO:0000256" key="8">
    <source>
        <dbReference type="SAM" id="Phobius"/>
    </source>
</evidence>
<dbReference type="SUPFAM" id="SSF48726">
    <property type="entry name" value="Immunoglobulin"/>
    <property type="match status" value="3"/>
</dbReference>
<dbReference type="GeneID" id="101734769"/>
<dbReference type="Gene3D" id="2.60.40.10">
    <property type="entry name" value="Immunoglobulins"/>
    <property type="match status" value="3"/>
</dbReference>
<protein>
    <submittedName>
        <fullName evidence="12">Uncharacterized protein LOC101734769</fullName>
    </submittedName>
</protein>
<dbReference type="OMA" id="CCEVIAK"/>
<evidence type="ECO:0000313" key="11">
    <source>
        <dbReference type="Proteomes" id="UP000008143"/>
    </source>
</evidence>
<evidence type="ECO:0000256" key="1">
    <source>
        <dbReference type="ARBA" id="ARBA00004167"/>
    </source>
</evidence>
<comment type="subcellular location">
    <subcellularLocation>
        <location evidence="1">Membrane</location>
        <topology evidence="1">Single-pass membrane protein</topology>
    </subcellularLocation>
</comment>
<dbReference type="InterPro" id="IPR013783">
    <property type="entry name" value="Ig-like_fold"/>
</dbReference>
<dbReference type="InterPro" id="IPR007110">
    <property type="entry name" value="Ig-like_dom"/>
</dbReference>
<evidence type="ECO:0000259" key="10">
    <source>
        <dbReference type="PROSITE" id="PS50835"/>
    </source>
</evidence>
<evidence type="ECO:0000256" key="6">
    <source>
        <dbReference type="ARBA" id="ARBA00023136"/>
    </source>
</evidence>
<keyword evidence="4" id="KW-0130">Cell adhesion</keyword>
<dbReference type="GO" id="GO:0007155">
    <property type="term" value="P:cell adhesion"/>
    <property type="evidence" value="ECO:0007669"/>
    <property type="project" value="UniProtKB-KW"/>
</dbReference>
<organism evidence="11 12">
    <name type="scientific">Xenopus tropicalis</name>
    <name type="common">Western clawed frog</name>
    <name type="synonym">Silurana tropicalis</name>
    <dbReference type="NCBI Taxonomy" id="8364"/>
    <lineage>
        <taxon>Eukaryota</taxon>
        <taxon>Metazoa</taxon>
        <taxon>Chordata</taxon>
        <taxon>Craniata</taxon>
        <taxon>Vertebrata</taxon>
        <taxon>Euteleostomi</taxon>
        <taxon>Amphibia</taxon>
        <taxon>Batrachia</taxon>
        <taxon>Anura</taxon>
        <taxon>Pipoidea</taxon>
        <taxon>Pipidae</taxon>
        <taxon>Xenopodinae</taxon>
        <taxon>Xenopus</taxon>
        <taxon>Silurana</taxon>
    </lineage>
</organism>
<reference evidence="12" key="1">
    <citation type="submission" date="2025-08" db="UniProtKB">
        <authorList>
            <consortium name="RefSeq"/>
        </authorList>
    </citation>
    <scope>IDENTIFICATION</scope>
    <source>
        <strain evidence="12">Nigerian</strain>
        <tissue evidence="12">Liver and blood</tissue>
    </source>
</reference>
<dbReference type="KEGG" id="xtr:101734769"/>
<dbReference type="Pfam" id="PF07686">
    <property type="entry name" value="V-set"/>
    <property type="match status" value="2"/>
</dbReference>
<comment type="similarity">
    <text evidence="7">Belongs to the immunoglobulin superfamily. SIGLEC (sialic acid binding Ig-like lectin) family.</text>
</comment>
<accession>A0A8J1JC02</accession>
<keyword evidence="3" id="KW-0430">Lectin</keyword>
<dbReference type="SMART" id="SM00409">
    <property type="entry name" value="IG"/>
    <property type="match status" value="3"/>
</dbReference>
<dbReference type="InterPro" id="IPR013106">
    <property type="entry name" value="Ig_V-set"/>
</dbReference>
<feature type="chain" id="PRO_5035275024" evidence="9">
    <location>
        <begin position="19"/>
        <end position="501"/>
    </location>
</feature>